<dbReference type="GO" id="GO:0042597">
    <property type="term" value="C:periplasmic space"/>
    <property type="evidence" value="ECO:0007669"/>
    <property type="project" value="UniProtKB-SubCell"/>
</dbReference>
<dbReference type="Pfam" id="PF09084">
    <property type="entry name" value="NMT1"/>
    <property type="match status" value="1"/>
</dbReference>
<dbReference type="PANTHER" id="PTHR30024">
    <property type="entry name" value="ALIPHATIC SULFONATES-BINDING PROTEIN-RELATED"/>
    <property type="match status" value="1"/>
</dbReference>
<dbReference type="Gene3D" id="3.40.190.10">
    <property type="entry name" value="Periplasmic binding protein-like II"/>
    <property type="match status" value="2"/>
</dbReference>
<organism evidence="6 7">
    <name type="scientific">Clostridium kluyveri</name>
    <dbReference type="NCBI Taxonomy" id="1534"/>
    <lineage>
        <taxon>Bacteria</taxon>
        <taxon>Bacillati</taxon>
        <taxon>Bacillota</taxon>
        <taxon>Clostridia</taxon>
        <taxon>Eubacteriales</taxon>
        <taxon>Clostridiaceae</taxon>
        <taxon>Clostridium</taxon>
    </lineage>
</organism>
<proteinExistence type="inferred from homology"/>
<comment type="subcellular location">
    <subcellularLocation>
        <location evidence="1">Periplasm</location>
    </subcellularLocation>
</comment>
<dbReference type="SUPFAM" id="SSF53850">
    <property type="entry name" value="Periplasmic binding protein-like II"/>
    <property type="match status" value="1"/>
</dbReference>
<evidence type="ECO:0000313" key="7">
    <source>
        <dbReference type="Proteomes" id="UP000184604"/>
    </source>
</evidence>
<evidence type="ECO:0000256" key="2">
    <source>
        <dbReference type="ARBA" id="ARBA00010742"/>
    </source>
</evidence>
<evidence type="ECO:0000313" key="6">
    <source>
        <dbReference type="EMBL" id="APM38419.1"/>
    </source>
</evidence>
<reference evidence="6 7" key="1">
    <citation type="submission" date="2016-12" db="EMBL/GenBank/DDBJ databases">
        <title>Complete genome sequence of Clostridium kluyveri JZZ isolated from the pit mud of a Chinese flavor liquor-making factory.</title>
        <authorList>
            <person name="Wang Y."/>
        </authorList>
    </citation>
    <scope>NUCLEOTIDE SEQUENCE [LARGE SCALE GENOMIC DNA]</scope>
    <source>
        <strain evidence="6 7">JZZ</strain>
    </source>
</reference>
<dbReference type="OrthoDB" id="286202at2"/>
<evidence type="ECO:0000256" key="4">
    <source>
        <dbReference type="SAM" id="SignalP"/>
    </source>
</evidence>
<dbReference type="InterPro" id="IPR015168">
    <property type="entry name" value="SsuA/THI5"/>
</dbReference>
<evidence type="ECO:0000256" key="3">
    <source>
        <dbReference type="ARBA" id="ARBA00022729"/>
    </source>
</evidence>
<feature type="domain" description="SsuA/THI5-like" evidence="5">
    <location>
        <begin position="53"/>
        <end position="272"/>
    </location>
</feature>
<dbReference type="EMBL" id="CP018335">
    <property type="protein sequence ID" value="APM38419.1"/>
    <property type="molecule type" value="Genomic_DNA"/>
</dbReference>
<evidence type="ECO:0000256" key="1">
    <source>
        <dbReference type="ARBA" id="ARBA00004418"/>
    </source>
</evidence>
<name>A0A1L5F5Y3_CLOKL</name>
<dbReference type="PROSITE" id="PS51257">
    <property type="entry name" value="PROKAR_LIPOPROTEIN"/>
    <property type="match status" value="1"/>
</dbReference>
<dbReference type="Proteomes" id="UP000184604">
    <property type="component" value="Chromosome"/>
</dbReference>
<feature type="chain" id="PRO_5038872289" evidence="4">
    <location>
        <begin position="23"/>
        <end position="359"/>
    </location>
</feature>
<protein>
    <submittedName>
        <fullName evidence="6">Transporter</fullName>
    </submittedName>
</protein>
<feature type="signal peptide" evidence="4">
    <location>
        <begin position="1"/>
        <end position="22"/>
    </location>
</feature>
<dbReference type="AlphaFoldDB" id="A0A1L5F5Y3"/>
<accession>A0A1L5F5Y3</accession>
<dbReference type="PANTHER" id="PTHR30024:SF47">
    <property type="entry name" value="TAURINE-BINDING PERIPLASMIC PROTEIN"/>
    <property type="match status" value="1"/>
</dbReference>
<keyword evidence="3 4" id="KW-0732">Signal</keyword>
<sequence>MKNKKLALILSTVFLSTLIFSACGSNKDEAANADKSKELQVVKTWSRKDCTAAPIVIADKLGYFKEQGLKVEYTGDTQPAQRLPSILNGNNDFGDAHPNNLAIAAQGGAKIKAVARSIVEPSKDTTDYEHLQHMWWVSNKNGSIKTLADINNYDGKVKVGTNSRNSCVDYLSYKLFVDQNNIPIDKIEWIQMPDVEQVLALKKGLIQIAVVHPPYYKSIEDSGIGNILTTSEPIAGENGGTYLYYFSDSFIEKHPEEVEKFIVAVKKAERYINESIPNAEERAKVNKMVEEAIGVPVSANHYYAIDGTIKDSDIQEWIDGSIKSGALPQDTKVKVSDIVTHKFDKYTNLASSPNFIVKN</sequence>
<dbReference type="RefSeq" id="WP_073538091.1">
    <property type="nucleotide sequence ID" value="NZ_CP018335.1"/>
</dbReference>
<comment type="similarity">
    <text evidence="2">Belongs to the bacterial solute-binding protein SsuA/TauA family.</text>
</comment>
<evidence type="ECO:0000259" key="5">
    <source>
        <dbReference type="Pfam" id="PF09084"/>
    </source>
</evidence>
<gene>
    <name evidence="6" type="ORF">BS101_06550</name>
</gene>